<proteinExistence type="predicted"/>
<accession>A0AAN7BIE8</accession>
<reference evidence="1" key="1">
    <citation type="journal article" date="2023" name="Mol. Phylogenet. Evol.">
        <title>Genome-scale phylogeny and comparative genomics of the fungal order Sordariales.</title>
        <authorList>
            <person name="Hensen N."/>
            <person name="Bonometti L."/>
            <person name="Westerberg I."/>
            <person name="Brannstrom I.O."/>
            <person name="Guillou S."/>
            <person name="Cros-Aarteil S."/>
            <person name="Calhoun S."/>
            <person name="Haridas S."/>
            <person name="Kuo A."/>
            <person name="Mondo S."/>
            <person name="Pangilinan J."/>
            <person name="Riley R."/>
            <person name="LaButti K."/>
            <person name="Andreopoulos B."/>
            <person name="Lipzen A."/>
            <person name="Chen C."/>
            <person name="Yan M."/>
            <person name="Daum C."/>
            <person name="Ng V."/>
            <person name="Clum A."/>
            <person name="Steindorff A."/>
            <person name="Ohm R.A."/>
            <person name="Martin F."/>
            <person name="Silar P."/>
            <person name="Natvig D.O."/>
            <person name="Lalanne C."/>
            <person name="Gautier V."/>
            <person name="Ament-Velasquez S.L."/>
            <person name="Kruys A."/>
            <person name="Hutchinson M.I."/>
            <person name="Powell A.J."/>
            <person name="Barry K."/>
            <person name="Miller A.N."/>
            <person name="Grigoriev I.V."/>
            <person name="Debuchy R."/>
            <person name="Gladieux P."/>
            <person name="Hiltunen Thoren M."/>
            <person name="Johannesson H."/>
        </authorList>
    </citation>
    <scope>NUCLEOTIDE SEQUENCE</scope>
    <source>
        <strain evidence="1">CBS 990.96</strain>
    </source>
</reference>
<keyword evidence="2" id="KW-1185">Reference proteome</keyword>
<evidence type="ECO:0000313" key="2">
    <source>
        <dbReference type="Proteomes" id="UP001301958"/>
    </source>
</evidence>
<comment type="caution">
    <text evidence="1">The sequence shown here is derived from an EMBL/GenBank/DDBJ whole genome shotgun (WGS) entry which is preliminary data.</text>
</comment>
<dbReference type="EMBL" id="MU865407">
    <property type="protein sequence ID" value="KAK4223989.1"/>
    <property type="molecule type" value="Genomic_DNA"/>
</dbReference>
<organism evidence="1 2">
    <name type="scientific">Podospora fimiseda</name>
    <dbReference type="NCBI Taxonomy" id="252190"/>
    <lineage>
        <taxon>Eukaryota</taxon>
        <taxon>Fungi</taxon>
        <taxon>Dikarya</taxon>
        <taxon>Ascomycota</taxon>
        <taxon>Pezizomycotina</taxon>
        <taxon>Sordariomycetes</taxon>
        <taxon>Sordariomycetidae</taxon>
        <taxon>Sordariales</taxon>
        <taxon>Podosporaceae</taxon>
        <taxon>Podospora</taxon>
    </lineage>
</organism>
<protein>
    <submittedName>
        <fullName evidence="1">Uncharacterized protein</fullName>
    </submittedName>
</protein>
<dbReference type="Proteomes" id="UP001301958">
    <property type="component" value="Unassembled WGS sequence"/>
</dbReference>
<reference evidence="1" key="2">
    <citation type="submission" date="2023-05" db="EMBL/GenBank/DDBJ databases">
        <authorList>
            <consortium name="Lawrence Berkeley National Laboratory"/>
            <person name="Steindorff A."/>
            <person name="Hensen N."/>
            <person name="Bonometti L."/>
            <person name="Westerberg I."/>
            <person name="Brannstrom I.O."/>
            <person name="Guillou S."/>
            <person name="Cros-Aarteil S."/>
            <person name="Calhoun S."/>
            <person name="Haridas S."/>
            <person name="Kuo A."/>
            <person name="Mondo S."/>
            <person name="Pangilinan J."/>
            <person name="Riley R."/>
            <person name="Labutti K."/>
            <person name="Andreopoulos B."/>
            <person name="Lipzen A."/>
            <person name="Chen C."/>
            <person name="Yanf M."/>
            <person name="Daum C."/>
            <person name="Ng V."/>
            <person name="Clum A."/>
            <person name="Ohm R."/>
            <person name="Martin F."/>
            <person name="Silar P."/>
            <person name="Natvig D."/>
            <person name="Lalanne C."/>
            <person name="Gautier V."/>
            <person name="Ament-Velasquez S.L."/>
            <person name="Kruys A."/>
            <person name="Hutchinson M.I."/>
            <person name="Powell A.J."/>
            <person name="Barry K."/>
            <person name="Miller A.N."/>
            <person name="Grigoriev I.V."/>
            <person name="Debuchy R."/>
            <person name="Gladieux P."/>
            <person name="Thoren M.H."/>
            <person name="Johannesson H."/>
        </authorList>
    </citation>
    <scope>NUCLEOTIDE SEQUENCE</scope>
    <source>
        <strain evidence="1">CBS 990.96</strain>
    </source>
</reference>
<dbReference type="AlphaFoldDB" id="A0AAN7BIE8"/>
<dbReference type="PANTHER" id="PTHR33112:SF1">
    <property type="entry name" value="HETEROKARYON INCOMPATIBILITY DOMAIN-CONTAINING PROTEIN"/>
    <property type="match status" value="1"/>
</dbReference>
<dbReference type="PANTHER" id="PTHR33112">
    <property type="entry name" value="DOMAIN PROTEIN, PUTATIVE-RELATED"/>
    <property type="match status" value="1"/>
</dbReference>
<evidence type="ECO:0000313" key="1">
    <source>
        <dbReference type="EMBL" id="KAK4223989.1"/>
    </source>
</evidence>
<name>A0AAN7BIE8_9PEZI</name>
<gene>
    <name evidence="1" type="ORF">QBC38DRAFT_34363</name>
</gene>
<sequence length="295" mass="33742">MKLLDLAATYITTYASKNPTFDSDGLNAFLGVLRTFEEWPTPIYHVWGLLFDKLSSLLLLDLAWHHKTPVRRRGGLPSWSWAGWEGVPIFDSSAVRLSESDDPLCGGIQARFEDEEGRNLTYSVLQRRTTRQPACGSFRVSPCLRLRGLVVKVKLQRVDCVFAVFSKTGEQPAKRVYCRVPLANRLVVQIPPFMDTELSLETDMEDFEGLVLPSSYTKTWILILKKRSEFLERIGIVEFQFPTRGKRLKTSTPMDCGFTGHGEWPKQKKRRGDTAEYGTLECWAMDEEVREILLK</sequence>